<dbReference type="PANTHER" id="PTHR28525:SF1">
    <property type="entry name" value="REACTIVE OXYGEN SPECIES MODULATOR 1"/>
    <property type="match status" value="1"/>
</dbReference>
<evidence type="ECO:0000256" key="4">
    <source>
        <dbReference type="ARBA" id="ARBA00022989"/>
    </source>
</evidence>
<evidence type="ECO:0000313" key="8">
    <source>
        <dbReference type="EMBL" id="KOO24917.1"/>
    </source>
</evidence>
<evidence type="ECO:0000256" key="7">
    <source>
        <dbReference type="SAM" id="Phobius"/>
    </source>
</evidence>
<evidence type="ECO:0000256" key="6">
    <source>
        <dbReference type="SAM" id="MobiDB-lite"/>
    </source>
</evidence>
<organism evidence="8 9">
    <name type="scientific">Chrysochromulina tobinii</name>
    <dbReference type="NCBI Taxonomy" id="1460289"/>
    <lineage>
        <taxon>Eukaryota</taxon>
        <taxon>Haptista</taxon>
        <taxon>Haptophyta</taxon>
        <taxon>Prymnesiophyceae</taxon>
        <taxon>Prymnesiales</taxon>
        <taxon>Chrysochromulinaceae</taxon>
        <taxon>Chrysochromulina</taxon>
    </lineage>
</organism>
<proteinExistence type="inferred from homology"/>
<dbReference type="AlphaFoldDB" id="A0A0M0JEX1"/>
<comment type="caution">
    <text evidence="8">The sequence shown here is derived from an EMBL/GenBank/DDBJ whole genome shotgun (WGS) entry which is preliminary data.</text>
</comment>
<dbReference type="GO" id="GO:0030150">
    <property type="term" value="P:protein import into mitochondrial matrix"/>
    <property type="evidence" value="ECO:0007669"/>
    <property type="project" value="TreeGrafter"/>
</dbReference>
<dbReference type="Pfam" id="PF10247">
    <property type="entry name" value="Romo1"/>
    <property type="match status" value="1"/>
</dbReference>
<evidence type="ECO:0000256" key="2">
    <source>
        <dbReference type="ARBA" id="ARBA00007839"/>
    </source>
</evidence>
<dbReference type="GO" id="GO:0005744">
    <property type="term" value="C:TIM23 mitochondrial import inner membrane translocase complex"/>
    <property type="evidence" value="ECO:0007669"/>
    <property type="project" value="TreeGrafter"/>
</dbReference>
<feature type="region of interest" description="Disordered" evidence="6">
    <location>
        <begin position="1"/>
        <end position="50"/>
    </location>
</feature>
<comment type="similarity">
    <text evidence="2">Belongs to the MGR2 family.</text>
</comment>
<dbReference type="OrthoDB" id="101at2759"/>
<accession>A0A0M0JEX1</accession>
<keyword evidence="5 7" id="KW-0472">Membrane</keyword>
<keyword evidence="4 7" id="KW-1133">Transmembrane helix</keyword>
<protein>
    <recommendedName>
        <fullName evidence="10">Reactive oxygen species modulator 1</fullName>
    </recommendedName>
</protein>
<keyword evidence="3 7" id="KW-0812">Transmembrane</keyword>
<name>A0A0M0JEX1_9EUKA</name>
<reference evidence="9" key="1">
    <citation type="journal article" date="2015" name="PLoS Genet.">
        <title>Genome Sequence and Transcriptome Analyses of Chrysochromulina tobin: Metabolic Tools for Enhanced Algal Fitness in the Prominent Order Prymnesiales (Haptophyceae).</title>
        <authorList>
            <person name="Hovde B.T."/>
            <person name="Deodato C.R."/>
            <person name="Hunsperger H.M."/>
            <person name="Ryken S.A."/>
            <person name="Yost W."/>
            <person name="Jha R.K."/>
            <person name="Patterson J."/>
            <person name="Monnat R.J. Jr."/>
            <person name="Barlow S.B."/>
            <person name="Starkenburg S.R."/>
            <person name="Cattolico R.A."/>
        </authorList>
    </citation>
    <scope>NUCLEOTIDE SEQUENCE</scope>
    <source>
        <strain evidence="9">CCMP291</strain>
    </source>
</reference>
<dbReference type="PANTHER" id="PTHR28525">
    <property type="entry name" value="REACTIVE OXYGEN SPECIES MODULATOR 1"/>
    <property type="match status" value="1"/>
</dbReference>
<sequence>MSSLNPFSARRERKEQQLQAKLEQLQQQQGGAYGGELMSSGSLAAAGGHDEVEYEKEDFDRYLPKAESPSVDAWTPPASPSYQYYEPPSRFRQCMWKLQNGAMIGGALGSAIGFMYGTYAAIAYRHILYLPISVVSTAAGFGFFLACGTVIRCEELPLLELADAERTPIGRPHDAVAHRPAFDVLEPPHAFAARARAATTHRERSAVVHAILSRDD</sequence>
<feature type="compositionally biased region" description="Low complexity" evidence="6">
    <location>
        <begin position="17"/>
        <end position="30"/>
    </location>
</feature>
<keyword evidence="9" id="KW-1185">Reference proteome</keyword>
<feature type="transmembrane region" description="Helical" evidence="7">
    <location>
        <begin position="128"/>
        <end position="151"/>
    </location>
</feature>
<dbReference type="GO" id="GO:0045039">
    <property type="term" value="P:protein insertion into mitochondrial inner membrane"/>
    <property type="evidence" value="ECO:0007669"/>
    <property type="project" value="TreeGrafter"/>
</dbReference>
<evidence type="ECO:0000256" key="1">
    <source>
        <dbReference type="ARBA" id="ARBA00004370"/>
    </source>
</evidence>
<dbReference type="EMBL" id="JWZX01003038">
    <property type="protein sequence ID" value="KOO24917.1"/>
    <property type="molecule type" value="Genomic_DNA"/>
</dbReference>
<dbReference type="SMART" id="SM01378">
    <property type="entry name" value="Romo1"/>
    <property type="match status" value="1"/>
</dbReference>
<evidence type="ECO:0008006" key="10">
    <source>
        <dbReference type="Google" id="ProtNLM"/>
    </source>
</evidence>
<dbReference type="Proteomes" id="UP000037460">
    <property type="component" value="Unassembled WGS sequence"/>
</dbReference>
<gene>
    <name evidence="8" type="ORF">Ctob_004506</name>
</gene>
<dbReference type="InterPro" id="IPR018450">
    <property type="entry name" value="Romo1/Mgr2"/>
</dbReference>
<evidence type="ECO:0000313" key="9">
    <source>
        <dbReference type="Proteomes" id="UP000037460"/>
    </source>
</evidence>
<evidence type="ECO:0000256" key="3">
    <source>
        <dbReference type="ARBA" id="ARBA00022692"/>
    </source>
</evidence>
<evidence type="ECO:0000256" key="5">
    <source>
        <dbReference type="ARBA" id="ARBA00023136"/>
    </source>
</evidence>
<comment type="subcellular location">
    <subcellularLocation>
        <location evidence="1">Membrane</location>
    </subcellularLocation>
</comment>
<feature type="transmembrane region" description="Helical" evidence="7">
    <location>
        <begin position="100"/>
        <end position="122"/>
    </location>
</feature>